<proteinExistence type="predicted"/>
<dbReference type="PANTHER" id="PTHR34849:SF3">
    <property type="entry name" value="SSR2962 PROTEIN"/>
    <property type="match status" value="1"/>
</dbReference>
<dbReference type="InterPro" id="IPR009057">
    <property type="entry name" value="Homeodomain-like_sf"/>
</dbReference>
<gene>
    <name evidence="1" type="ORF">DXX99_09780</name>
</gene>
<dbReference type="SUPFAM" id="SSF46689">
    <property type="entry name" value="Homeodomain-like"/>
    <property type="match status" value="1"/>
</dbReference>
<protein>
    <submittedName>
        <fullName evidence="1">DUF433 domain-containing protein</fullName>
    </submittedName>
</protein>
<reference evidence="1 2" key="1">
    <citation type="submission" date="2018-08" db="EMBL/GenBank/DDBJ databases">
        <title>Form III RuBisCO-mediated autotrophy in Thermodesulfobium bacteria.</title>
        <authorList>
            <person name="Toshchakov S.V."/>
            <person name="Kublanov I.V."/>
            <person name="Frolov E."/>
            <person name="Bonch-Osmolovskaya E.A."/>
            <person name="Tourova T.P."/>
            <person name="Chernych N.A."/>
            <person name="Lebedinsky A.V."/>
        </authorList>
    </citation>
    <scope>NUCLEOTIDE SEQUENCE [LARGE SCALE GENOMIC DNA]</scope>
    <source>
        <strain evidence="1 2">SR</strain>
    </source>
</reference>
<keyword evidence="2" id="KW-1185">Reference proteome</keyword>
<dbReference type="Pfam" id="PF04255">
    <property type="entry name" value="DUF433"/>
    <property type="match status" value="1"/>
</dbReference>
<dbReference type="OrthoDB" id="9808242at2"/>
<dbReference type="EMBL" id="QSLN01000023">
    <property type="protein sequence ID" value="RDV81171.1"/>
    <property type="molecule type" value="Genomic_DNA"/>
</dbReference>
<accession>A0A3D8P190</accession>
<dbReference type="InterPro" id="IPR036388">
    <property type="entry name" value="WH-like_DNA-bd_sf"/>
</dbReference>
<comment type="caution">
    <text evidence="1">The sequence shown here is derived from an EMBL/GenBank/DDBJ whole genome shotgun (WGS) entry which is preliminary data.</text>
</comment>
<dbReference type="Proteomes" id="UP000256329">
    <property type="component" value="Unassembled WGS sequence"/>
</dbReference>
<name>A0A3D8P190_9THEO</name>
<evidence type="ECO:0000313" key="2">
    <source>
        <dbReference type="Proteomes" id="UP000256329"/>
    </source>
</evidence>
<dbReference type="RefSeq" id="WP_115793302.1">
    <property type="nucleotide sequence ID" value="NZ_QSLN01000023.1"/>
</dbReference>
<evidence type="ECO:0000313" key="1">
    <source>
        <dbReference type="EMBL" id="RDV81171.1"/>
    </source>
</evidence>
<organism evidence="1 2">
    <name type="scientific">Ammonifex thiophilus</name>
    <dbReference type="NCBI Taxonomy" id="444093"/>
    <lineage>
        <taxon>Bacteria</taxon>
        <taxon>Bacillati</taxon>
        <taxon>Bacillota</taxon>
        <taxon>Clostridia</taxon>
        <taxon>Thermoanaerobacterales</taxon>
        <taxon>Thermoanaerobacteraceae</taxon>
        <taxon>Ammonifex</taxon>
    </lineage>
</organism>
<dbReference type="PANTHER" id="PTHR34849">
    <property type="entry name" value="SSL5025 PROTEIN"/>
    <property type="match status" value="1"/>
</dbReference>
<dbReference type="Gene3D" id="1.10.10.10">
    <property type="entry name" value="Winged helix-like DNA-binding domain superfamily/Winged helix DNA-binding domain"/>
    <property type="match status" value="1"/>
</dbReference>
<sequence length="84" mass="9517">MAGREELLRRITVNPAVFQGKPTVRGLRIKVENVLALLEQGATVQEILEEYPDLEPDDIRACIAYARRLVANEELSEVRLEATR</sequence>
<dbReference type="InterPro" id="IPR007367">
    <property type="entry name" value="DUF433"/>
</dbReference>
<dbReference type="AlphaFoldDB" id="A0A3D8P190"/>